<reference evidence="2" key="1">
    <citation type="journal article" date="2021" name="IMA Fungus">
        <title>Genomic characterization of three marine fungi, including Emericellopsis atlantica sp. nov. with signatures of a generalist lifestyle and marine biomass degradation.</title>
        <authorList>
            <person name="Hagestad O.C."/>
            <person name="Hou L."/>
            <person name="Andersen J.H."/>
            <person name="Hansen E.H."/>
            <person name="Altermark B."/>
            <person name="Li C."/>
            <person name="Kuhnert E."/>
            <person name="Cox R.J."/>
            <person name="Crous P.W."/>
            <person name="Spatafora J.W."/>
            <person name="Lail K."/>
            <person name="Amirebrahimi M."/>
            <person name="Lipzen A."/>
            <person name="Pangilinan J."/>
            <person name="Andreopoulos W."/>
            <person name="Hayes R.D."/>
            <person name="Ng V."/>
            <person name="Grigoriev I.V."/>
            <person name="Jackson S.A."/>
            <person name="Sutton T.D.S."/>
            <person name="Dobson A.D.W."/>
            <person name="Rama T."/>
        </authorList>
    </citation>
    <scope>NUCLEOTIDE SEQUENCE</scope>
    <source>
        <strain evidence="2">TRa3180A</strain>
    </source>
</reference>
<feature type="region of interest" description="Disordered" evidence="1">
    <location>
        <begin position="233"/>
        <end position="274"/>
    </location>
</feature>
<dbReference type="OrthoDB" id="252020at2759"/>
<comment type="caution">
    <text evidence="2">The sequence shown here is derived from an EMBL/GenBank/DDBJ whole genome shotgun (WGS) entry which is preliminary data.</text>
</comment>
<dbReference type="AlphaFoldDB" id="A0A9P7Z5V9"/>
<protein>
    <submittedName>
        <fullName evidence="2">Uncharacterized protein</fullName>
    </submittedName>
</protein>
<proteinExistence type="predicted"/>
<organism evidence="2 3">
    <name type="scientific">Calycina marina</name>
    <dbReference type="NCBI Taxonomy" id="1763456"/>
    <lineage>
        <taxon>Eukaryota</taxon>
        <taxon>Fungi</taxon>
        <taxon>Dikarya</taxon>
        <taxon>Ascomycota</taxon>
        <taxon>Pezizomycotina</taxon>
        <taxon>Leotiomycetes</taxon>
        <taxon>Helotiales</taxon>
        <taxon>Pezizellaceae</taxon>
        <taxon>Calycina</taxon>
    </lineage>
</organism>
<dbReference type="EMBL" id="MU253825">
    <property type="protein sequence ID" value="KAG9245920.1"/>
    <property type="molecule type" value="Genomic_DNA"/>
</dbReference>
<feature type="compositionally biased region" description="Low complexity" evidence="1">
    <location>
        <begin position="20"/>
        <end position="31"/>
    </location>
</feature>
<feature type="region of interest" description="Disordered" evidence="1">
    <location>
        <begin position="13"/>
        <end position="86"/>
    </location>
</feature>
<evidence type="ECO:0000313" key="3">
    <source>
        <dbReference type="Proteomes" id="UP000887226"/>
    </source>
</evidence>
<feature type="compositionally biased region" description="Low complexity" evidence="1">
    <location>
        <begin position="73"/>
        <end position="83"/>
    </location>
</feature>
<accession>A0A9P7Z5V9</accession>
<evidence type="ECO:0000313" key="2">
    <source>
        <dbReference type="EMBL" id="KAG9245920.1"/>
    </source>
</evidence>
<name>A0A9P7Z5V9_9HELO</name>
<gene>
    <name evidence="2" type="ORF">BJ878DRAFT_324579</name>
</gene>
<sequence length="274" mass="30945">MADILAAFDELEKDEKKTTVRVQAARPQAARPQKKKKLQSSFVSEGASQTRPRSRPPPLEESALRPPTPSNQRSPSIASARRISFAEPDRSNYEPRRIWIPTRTDSLASGFEYDPRIRKFNIREDGWTHMNKEILAAAGISHSATWSWTFHKKGVVKKLTKDLGYSTSEINTVLRRWNKLFKTQGMTVALELPVKKGETDNCDEDHGDSKEDIERAEREAKRFRLVITPAADSGEQSAYHRGSSLRGSVSNEGASIHTEAIQRMQDDDDVVDVR</sequence>
<keyword evidence="3" id="KW-1185">Reference proteome</keyword>
<feature type="compositionally biased region" description="Polar residues" evidence="1">
    <location>
        <begin position="39"/>
        <end position="50"/>
    </location>
</feature>
<evidence type="ECO:0000256" key="1">
    <source>
        <dbReference type="SAM" id="MobiDB-lite"/>
    </source>
</evidence>
<dbReference type="Proteomes" id="UP000887226">
    <property type="component" value="Unassembled WGS sequence"/>
</dbReference>